<keyword evidence="4 9" id="KW-0720">Serine protease</keyword>
<sequence>VLLLSPFLAFTALGSAIINGEDVPDKKMLYMASVQSYGEHKCGGFLIRNDFVLTAAHCDYRNLSVVLGTHNLKAVDGSMRYRVRKCKHPNFTKVINGSDIMLLKLEKKAQLGKRIQPIPIPKKAHKLKDNAKCLVAGWGFIKKNVKPVDLQMAEVPVIGMEECRSQWSQKPAETKLPKDVLCAGGYRGNKGFCQVRLPIEATCQNLPACECTAVVKNSNNREIKATTSLQGDSGGPLVCGKQAVGIVSFNYNGDCEYPKIPNVYVDISKHLSWINKNMVKKIC</sequence>
<dbReference type="FunFam" id="2.40.10.10:FF:000005">
    <property type="entry name" value="Serine protease 37"/>
    <property type="match status" value="1"/>
</dbReference>
<dbReference type="SMART" id="SM00020">
    <property type="entry name" value="Tryp_SPc"/>
    <property type="match status" value="1"/>
</dbReference>
<evidence type="ECO:0000313" key="12">
    <source>
        <dbReference type="EMBL" id="CAG01369.1"/>
    </source>
</evidence>
<dbReference type="MEROPS" id="S01.B89"/>
<keyword evidence="5" id="KW-0865">Zymogen</keyword>
<dbReference type="KEGG" id="tng:GSTEN00020122G001"/>
<feature type="signal peptide" evidence="10">
    <location>
        <begin position="1"/>
        <end position="16"/>
    </location>
</feature>
<dbReference type="PROSITE" id="PS00135">
    <property type="entry name" value="TRYPSIN_SER"/>
    <property type="match status" value="1"/>
</dbReference>
<keyword evidence="10" id="KW-0732">Signal</keyword>
<dbReference type="PANTHER" id="PTHR24271:SF87">
    <property type="entry name" value="ARGININE ESTERASE-LIKE-RELATED"/>
    <property type="match status" value="1"/>
</dbReference>
<dbReference type="CDD" id="cd00190">
    <property type="entry name" value="Tryp_SPc"/>
    <property type="match status" value="1"/>
</dbReference>
<evidence type="ECO:0000256" key="10">
    <source>
        <dbReference type="SAM" id="SignalP"/>
    </source>
</evidence>
<feature type="non-terminal residue" evidence="12">
    <location>
        <position position="283"/>
    </location>
</feature>
<dbReference type="AlphaFoldDB" id="Q4SDB3"/>
<evidence type="ECO:0000256" key="4">
    <source>
        <dbReference type="ARBA" id="ARBA00022825"/>
    </source>
</evidence>
<keyword evidence="6" id="KW-1015">Disulfide bond</keyword>
<dbReference type="InterPro" id="IPR033116">
    <property type="entry name" value="TRYPSIN_SER"/>
</dbReference>
<organism evidence="12">
    <name type="scientific">Tetraodon nigroviridis</name>
    <name type="common">Spotted green pufferfish</name>
    <name type="synonym">Chelonodon nigroviridis</name>
    <dbReference type="NCBI Taxonomy" id="99883"/>
    <lineage>
        <taxon>Eukaryota</taxon>
        <taxon>Metazoa</taxon>
        <taxon>Chordata</taxon>
        <taxon>Craniata</taxon>
        <taxon>Vertebrata</taxon>
        <taxon>Euteleostomi</taxon>
        <taxon>Actinopterygii</taxon>
        <taxon>Neopterygii</taxon>
        <taxon>Teleostei</taxon>
        <taxon>Neoteleostei</taxon>
        <taxon>Acanthomorphata</taxon>
        <taxon>Eupercaria</taxon>
        <taxon>Tetraodontiformes</taxon>
        <taxon>Tetradontoidea</taxon>
        <taxon>Tetraodontidae</taxon>
        <taxon>Tetraodon</taxon>
    </lineage>
</organism>
<accession>Q4SDB3</accession>
<dbReference type="InterPro" id="IPR001254">
    <property type="entry name" value="Trypsin_dom"/>
</dbReference>
<dbReference type="PANTHER" id="PTHR24271">
    <property type="entry name" value="KALLIKREIN-RELATED"/>
    <property type="match status" value="1"/>
</dbReference>
<comment type="subcellular location">
    <subcellularLocation>
        <location evidence="1">Secreted</location>
        <location evidence="1">Extracellular space</location>
    </subcellularLocation>
</comment>
<comment type="caution">
    <text evidence="12">The sequence shown here is derived from an EMBL/GenBank/DDBJ whole genome shotgun (WGS) entry which is preliminary data.</text>
</comment>
<reference evidence="12" key="1">
    <citation type="journal article" date="2004" name="Nature">
        <title>Genome duplication in the teleost fish Tetraodon nigroviridis reveals the early vertebrate proto-karyotype.</title>
        <authorList>
            <person name="Jaillon O."/>
            <person name="Aury J.-M."/>
            <person name="Brunet F."/>
            <person name="Petit J.-L."/>
            <person name="Stange-Thomann N."/>
            <person name="Mauceli E."/>
            <person name="Bouneau L."/>
            <person name="Fischer C."/>
            <person name="Ozouf-Costaz C."/>
            <person name="Bernot A."/>
            <person name="Nicaud S."/>
            <person name="Jaffe D."/>
            <person name="Fisher S."/>
            <person name="Lutfalla G."/>
            <person name="Dossat C."/>
            <person name="Segurens B."/>
            <person name="Dasilva C."/>
            <person name="Salanoubat M."/>
            <person name="Levy M."/>
            <person name="Boudet N."/>
            <person name="Castellano S."/>
            <person name="Anthouard V."/>
            <person name="Jubin C."/>
            <person name="Castelli V."/>
            <person name="Katinka M."/>
            <person name="Vacherie B."/>
            <person name="Biemont C."/>
            <person name="Skalli Z."/>
            <person name="Cattolico L."/>
            <person name="Poulain J."/>
            <person name="De Berardinis V."/>
            <person name="Cruaud C."/>
            <person name="Duprat S."/>
            <person name="Brottier P."/>
            <person name="Coutanceau J.-P."/>
            <person name="Gouzy J."/>
            <person name="Parra G."/>
            <person name="Lardier G."/>
            <person name="Chapple C."/>
            <person name="McKernan K.J."/>
            <person name="McEwan P."/>
            <person name="Bosak S."/>
            <person name="Kellis M."/>
            <person name="Volff J.-N."/>
            <person name="Guigo R."/>
            <person name="Zody M.C."/>
            <person name="Mesirov J."/>
            <person name="Lindblad-Toh K."/>
            <person name="Birren B."/>
            <person name="Nusbaum C."/>
            <person name="Kahn D."/>
            <person name="Robinson-Rechavi M."/>
            <person name="Laudet V."/>
            <person name="Schachter V."/>
            <person name="Quetier F."/>
            <person name="Saurin W."/>
            <person name="Scarpelli C."/>
            <person name="Wincker P."/>
            <person name="Lander E.S."/>
            <person name="Weissenbach J."/>
            <person name="Roest Crollius H."/>
        </authorList>
    </citation>
    <scope>NUCLEOTIDE SEQUENCE [LARGE SCALE GENOMIC DNA]</scope>
</reference>
<dbReference type="GO" id="GO:0005576">
    <property type="term" value="C:extracellular region"/>
    <property type="evidence" value="ECO:0007669"/>
    <property type="project" value="UniProtKB-SubCell"/>
</dbReference>
<evidence type="ECO:0000256" key="2">
    <source>
        <dbReference type="ARBA" id="ARBA00022670"/>
    </source>
</evidence>
<dbReference type="PROSITE" id="PS00134">
    <property type="entry name" value="TRYPSIN_HIS"/>
    <property type="match status" value="1"/>
</dbReference>
<dbReference type="GO" id="GO:0006508">
    <property type="term" value="P:proteolysis"/>
    <property type="evidence" value="ECO:0007669"/>
    <property type="project" value="UniProtKB-KW"/>
</dbReference>
<keyword evidence="2 9" id="KW-0645">Protease</keyword>
<dbReference type="PROSITE" id="PS50240">
    <property type="entry name" value="TRYPSIN_DOM"/>
    <property type="match status" value="1"/>
</dbReference>
<gene>
    <name evidence="12" type="ORF">GSTENG00020122001</name>
</gene>
<evidence type="ECO:0000256" key="8">
    <source>
        <dbReference type="ARBA" id="ARBA00038868"/>
    </source>
</evidence>
<evidence type="ECO:0000256" key="3">
    <source>
        <dbReference type="ARBA" id="ARBA00022801"/>
    </source>
</evidence>
<evidence type="ECO:0000256" key="6">
    <source>
        <dbReference type="ARBA" id="ARBA00023157"/>
    </source>
</evidence>
<proteinExistence type="predicted"/>
<protein>
    <recommendedName>
        <fullName evidence="8">trypsin</fullName>
        <ecNumber evidence="8">3.4.21.4</ecNumber>
    </recommendedName>
</protein>
<dbReference type="EMBL" id="CAAE01014640">
    <property type="protein sequence ID" value="CAG01369.1"/>
    <property type="molecule type" value="Genomic_DNA"/>
</dbReference>
<evidence type="ECO:0000256" key="1">
    <source>
        <dbReference type="ARBA" id="ARBA00004239"/>
    </source>
</evidence>
<comment type="catalytic activity">
    <reaction evidence="7">
        <text>Preferential cleavage: Arg-|-Xaa, Lys-|-Xaa.</text>
        <dbReference type="EC" id="3.4.21.4"/>
    </reaction>
</comment>
<name>Q4SDB3_TETNG</name>
<dbReference type="InterPro" id="IPR043504">
    <property type="entry name" value="Peptidase_S1_PA_chymotrypsin"/>
</dbReference>
<dbReference type="InterPro" id="IPR001314">
    <property type="entry name" value="Peptidase_S1A"/>
</dbReference>
<dbReference type="Pfam" id="PF00089">
    <property type="entry name" value="Trypsin"/>
    <property type="match status" value="2"/>
</dbReference>
<evidence type="ECO:0000256" key="9">
    <source>
        <dbReference type="RuleBase" id="RU363034"/>
    </source>
</evidence>
<dbReference type="Gene3D" id="2.40.10.10">
    <property type="entry name" value="Trypsin-like serine proteases"/>
    <property type="match status" value="1"/>
</dbReference>
<dbReference type="OrthoDB" id="8440449at2759"/>
<reference evidence="12" key="2">
    <citation type="submission" date="2004-02" db="EMBL/GenBank/DDBJ databases">
        <authorList>
            <consortium name="Genoscope"/>
            <consortium name="Whitehead Institute Centre for Genome Research"/>
        </authorList>
    </citation>
    <scope>NUCLEOTIDE SEQUENCE</scope>
</reference>
<dbReference type="GO" id="GO:0004252">
    <property type="term" value="F:serine-type endopeptidase activity"/>
    <property type="evidence" value="ECO:0007669"/>
    <property type="project" value="UniProtKB-EC"/>
</dbReference>
<keyword evidence="3 9" id="KW-0378">Hydrolase</keyword>
<dbReference type="EC" id="3.4.21.4" evidence="8"/>
<feature type="domain" description="Peptidase S1" evidence="11">
    <location>
        <begin position="17"/>
        <end position="279"/>
    </location>
</feature>
<dbReference type="InterPro" id="IPR018114">
    <property type="entry name" value="TRYPSIN_HIS"/>
</dbReference>
<evidence type="ECO:0000256" key="7">
    <source>
        <dbReference type="ARBA" id="ARBA00036320"/>
    </source>
</evidence>
<dbReference type="SUPFAM" id="SSF50494">
    <property type="entry name" value="Trypsin-like serine proteases"/>
    <property type="match status" value="1"/>
</dbReference>
<dbReference type="InterPro" id="IPR009003">
    <property type="entry name" value="Peptidase_S1_PA"/>
</dbReference>
<dbReference type="PRINTS" id="PR00722">
    <property type="entry name" value="CHYMOTRYPSIN"/>
</dbReference>
<feature type="chain" id="PRO_5004243866" description="trypsin" evidence="10">
    <location>
        <begin position="17"/>
        <end position="283"/>
    </location>
</feature>
<evidence type="ECO:0000259" key="11">
    <source>
        <dbReference type="PROSITE" id="PS50240"/>
    </source>
</evidence>
<evidence type="ECO:0000256" key="5">
    <source>
        <dbReference type="ARBA" id="ARBA00023145"/>
    </source>
</evidence>